<evidence type="ECO:0000313" key="3">
    <source>
        <dbReference type="Proteomes" id="UP001289374"/>
    </source>
</evidence>
<dbReference type="AlphaFoldDB" id="A0AAE1T881"/>
<reference evidence="2" key="1">
    <citation type="submission" date="2020-06" db="EMBL/GenBank/DDBJ databases">
        <authorList>
            <person name="Li T."/>
            <person name="Hu X."/>
            <person name="Zhang T."/>
            <person name="Song X."/>
            <person name="Zhang H."/>
            <person name="Dai N."/>
            <person name="Sheng W."/>
            <person name="Hou X."/>
            <person name="Wei L."/>
        </authorList>
    </citation>
    <scope>NUCLEOTIDE SEQUENCE</scope>
    <source>
        <strain evidence="2">K16</strain>
        <tissue evidence="2">Leaf</tissue>
    </source>
</reference>
<evidence type="ECO:0000259" key="1">
    <source>
        <dbReference type="Pfam" id="PF00078"/>
    </source>
</evidence>
<keyword evidence="3" id="KW-1185">Reference proteome</keyword>
<evidence type="ECO:0000313" key="2">
    <source>
        <dbReference type="EMBL" id="KAK4384013.1"/>
    </source>
</evidence>
<gene>
    <name evidence="2" type="ORF">Sango_3100000</name>
</gene>
<dbReference type="InterPro" id="IPR000477">
    <property type="entry name" value="RT_dom"/>
</dbReference>
<proteinExistence type="predicted"/>
<dbReference type="PANTHER" id="PTHR46890:SF48">
    <property type="entry name" value="RNA-DIRECTED DNA POLYMERASE"/>
    <property type="match status" value="1"/>
</dbReference>
<name>A0AAE1T881_9LAMI</name>
<dbReference type="EMBL" id="JACGWL010000389">
    <property type="protein sequence ID" value="KAK4384013.1"/>
    <property type="molecule type" value="Genomic_DNA"/>
</dbReference>
<accession>A0AAE1T881</accession>
<dbReference type="Proteomes" id="UP001289374">
    <property type="component" value="Unassembled WGS sequence"/>
</dbReference>
<dbReference type="InterPro" id="IPR052343">
    <property type="entry name" value="Retrotransposon-Effector_Assoc"/>
</dbReference>
<reference evidence="2" key="2">
    <citation type="journal article" date="2024" name="Plant">
        <title>Genomic evolution and insights into agronomic trait innovations of Sesamum species.</title>
        <authorList>
            <person name="Miao H."/>
            <person name="Wang L."/>
            <person name="Qu L."/>
            <person name="Liu H."/>
            <person name="Sun Y."/>
            <person name="Le M."/>
            <person name="Wang Q."/>
            <person name="Wei S."/>
            <person name="Zheng Y."/>
            <person name="Lin W."/>
            <person name="Duan Y."/>
            <person name="Cao H."/>
            <person name="Xiong S."/>
            <person name="Wang X."/>
            <person name="Wei L."/>
            <person name="Li C."/>
            <person name="Ma Q."/>
            <person name="Ju M."/>
            <person name="Zhao R."/>
            <person name="Li G."/>
            <person name="Mu C."/>
            <person name="Tian Q."/>
            <person name="Mei H."/>
            <person name="Zhang T."/>
            <person name="Gao T."/>
            <person name="Zhang H."/>
        </authorList>
    </citation>
    <scope>NUCLEOTIDE SEQUENCE</scope>
    <source>
        <strain evidence="2">K16</strain>
    </source>
</reference>
<feature type="domain" description="Reverse transcriptase" evidence="1">
    <location>
        <begin position="110"/>
        <end position="212"/>
    </location>
</feature>
<comment type="caution">
    <text evidence="2">The sequence shown here is derived from an EMBL/GenBank/DDBJ whole genome shotgun (WGS) entry which is preliminary data.</text>
</comment>
<protein>
    <recommendedName>
        <fullName evidence="1">Reverse transcriptase domain-containing protein</fullName>
    </recommendedName>
</protein>
<dbReference type="Pfam" id="PF00078">
    <property type="entry name" value="RVT_1"/>
    <property type="match status" value="1"/>
</dbReference>
<dbReference type="PANTHER" id="PTHR46890">
    <property type="entry name" value="NON-LTR RETROLELEMENT REVERSE TRANSCRIPTASE-LIKE PROTEIN-RELATED"/>
    <property type="match status" value="1"/>
</dbReference>
<organism evidence="2 3">
    <name type="scientific">Sesamum angolense</name>
    <dbReference type="NCBI Taxonomy" id="2727404"/>
    <lineage>
        <taxon>Eukaryota</taxon>
        <taxon>Viridiplantae</taxon>
        <taxon>Streptophyta</taxon>
        <taxon>Embryophyta</taxon>
        <taxon>Tracheophyta</taxon>
        <taxon>Spermatophyta</taxon>
        <taxon>Magnoliopsida</taxon>
        <taxon>eudicotyledons</taxon>
        <taxon>Gunneridae</taxon>
        <taxon>Pentapetalae</taxon>
        <taxon>asterids</taxon>
        <taxon>lamiids</taxon>
        <taxon>Lamiales</taxon>
        <taxon>Pedaliaceae</taxon>
        <taxon>Sesamum</taxon>
    </lineage>
</organism>
<sequence>MDRDNLEDGMTDEDRRFLCVMPTLEEVREELFSIEPDSVVGPDGFGVIFYHICWDVISEDVFSTMTEFFRGVEIPKELIHSLESRRPEANVVFKFDMVKIGSVGNSFISERRACGFFHSTQGLWQGDPLSPALFVLAVDYLSQGLDRLFAAHPSMYYQAPGRIWVSHLAYADDMMIFTNTCQQNMELLCDFLWEYERVSGQLINGMKSSFIVDRQGNRKACMFDFIISRLRDMLQGLSNDKSLPWKEAGLDYKCVVGHTIASTSGTSLVFLGKCMLSGGRRWIGHLESGRLCRAFSMKLWWWFWSRACGSTLLTSLGFASVTLGISLIWCTSGAWTLMSTQWKGDLHRAGALGFVFRQTVALGIETNVIVELTAAWRVFGACLGTRPGPLCGEGGCNDGDPTLTVPHFWEVGGLHHSDITGMLRGILSLDRWGGPMKSPNKECWAKAHDKASPT</sequence>